<dbReference type="OrthoDB" id="1898295at2759"/>
<feature type="binding site" evidence="13">
    <location>
        <position position="564"/>
    </location>
    <ligand>
        <name>NADP(+)</name>
        <dbReference type="ChEBI" id="CHEBI:58349"/>
    </ligand>
</feature>
<dbReference type="InterPro" id="IPR020904">
    <property type="entry name" value="Sc_DH/Rdtase_CS"/>
</dbReference>
<dbReference type="UniPathway" id="UPA00094"/>
<accession>A0A6A4LB10</accession>
<dbReference type="PANTHER" id="PTHR42879">
    <property type="entry name" value="3-OXOACYL-(ACYL-CARRIER-PROTEIN) REDUCTASE"/>
    <property type="match status" value="1"/>
</dbReference>
<feature type="binding site" evidence="13">
    <location>
        <position position="472"/>
    </location>
    <ligand>
        <name>NADP(+)</name>
        <dbReference type="ChEBI" id="CHEBI:58349"/>
    </ligand>
</feature>
<organism evidence="17 18">
    <name type="scientific">Rhododendron williamsianum</name>
    <dbReference type="NCBI Taxonomy" id="262921"/>
    <lineage>
        <taxon>Eukaryota</taxon>
        <taxon>Viridiplantae</taxon>
        <taxon>Streptophyta</taxon>
        <taxon>Embryophyta</taxon>
        <taxon>Tracheophyta</taxon>
        <taxon>Spermatophyta</taxon>
        <taxon>Magnoliopsida</taxon>
        <taxon>eudicotyledons</taxon>
        <taxon>Gunneridae</taxon>
        <taxon>Pentapetalae</taxon>
        <taxon>asterids</taxon>
        <taxon>Ericales</taxon>
        <taxon>Ericaceae</taxon>
        <taxon>Ericoideae</taxon>
        <taxon>Rhodoreae</taxon>
        <taxon>Rhododendron</taxon>
    </lineage>
</organism>
<evidence type="ECO:0000313" key="17">
    <source>
        <dbReference type="EMBL" id="KAE9453674.1"/>
    </source>
</evidence>
<name>A0A6A4LB10_9ERIC</name>
<feature type="compositionally biased region" description="Low complexity" evidence="15">
    <location>
        <begin position="45"/>
        <end position="59"/>
    </location>
</feature>
<dbReference type="GO" id="GO:0006633">
    <property type="term" value="P:fatty acid biosynthetic process"/>
    <property type="evidence" value="ECO:0007669"/>
    <property type="project" value="UniProtKB-UniPathway"/>
</dbReference>
<dbReference type="EC" id="1.1.1.100" evidence="3 14"/>
<evidence type="ECO:0000256" key="7">
    <source>
        <dbReference type="ARBA" id="ARBA00022832"/>
    </source>
</evidence>
<feature type="binding site" evidence="13">
    <location>
        <begin position="531"/>
        <end position="535"/>
    </location>
    <ligand>
        <name>NADP(+)</name>
        <dbReference type="ChEBI" id="CHEBI:58349"/>
    </ligand>
</feature>
<dbReference type="InterPro" id="IPR011284">
    <property type="entry name" value="3oxo_ACP_reduc"/>
</dbReference>
<dbReference type="InterPro" id="IPR036291">
    <property type="entry name" value="NAD(P)-bd_dom_sf"/>
</dbReference>
<evidence type="ECO:0000256" key="1">
    <source>
        <dbReference type="ARBA" id="ARBA00005194"/>
    </source>
</evidence>
<feature type="region of interest" description="Disordered" evidence="15">
    <location>
        <begin position="35"/>
        <end position="155"/>
    </location>
</feature>
<feature type="binding site" evidence="13">
    <location>
        <begin position="394"/>
        <end position="397"/>
    </location>
    <ligand>
        <name>NADP(+)</name>
        <dbReference type="ChEBI" id="CHEBI:58349"/>
    </ligand>
</feature>
<dbReference type="GO" id="GO:0051287">
    <property type="term" value="F:NAD binding"/>
    <property type="evidence" value="ECO:0007669"/>
    <property type="project" value="UniProtKB-UniRule"/>
</dbReference>
<comment type="catalytic activity">
    <reaction evidence="11 14">
        <text>a (3R)-hydroxyacyl-[ACP] + NADP(+) = a 3-oxoacyl-[ACP] + NADPH + H(+)</text>
        <dbReference type="Rhea" id="RHEA:17397"/>
        <dbReference type="Rhea" id="RHEA-COMP:9916"/>
        <dbReference type="Rhea" id="RHEA-COMP:9945"/>
        <dbReference type="ChEBI" id="CHEBI:15378"/>
        <dbReference type="ChEBI" id="CHEBI:57783"/>
        <dbReference type="ChEBI" id="CHEBI:58349"/>
        <dbReference type="ChEBI" id="CHEBI:78776"/>
        <dbReference type="ChEBI" id="CHEBI:78827"/>
        <dbReference type="EC" id="1.1.1.100"/>
    </reaction>
</comment>
<dbReference type="PRINTS" id="PR00080">
    <property type="entry name" value="SDRFAMILY"/>
</dbReference>
<dbReference type="PROSITE" id="PS00061">
    <property type="entry name" value="ADH_SHORT"/>
    <property type="match status" value="1"/>
</dbReference>
<dbReference type="SMART" id="SM00822">
    <property type="entry name" value="PKS_KR"/>
    <property type="match status" value="1"/>
</dbReference>
<comment type="subunit">
    <text evidence="14">Homotetramer.</text>
</comment>
<feature type="compositionally biased region" description="Basic residues" evidence="15">
    <location>
        <begin position="60"/>
        <end position="87"/>
    </location>
</feature>
<evidence type="ECO:0000256" key="8">
    <source>
        <dbReference type="ARBA" id="ARBA00023002"/>
    </source>
</evidence>
<dbReference type="InterPro" id="IPR057710">
    <property type="entry name" value="DUF7950"/>
</dbReference>
<evidence type="ECO:0000256" key="9">
    <source>
        <dbReference type="ARBA" id="ARBA00023098"/>
    </source>
</evidence>
<keyword evidence="4 14" id="KW-0444">Lipid biosynthesis</keyword>
<dbReference type="Gene3D" id="3.40.50.720">
    <property type="entry name" value="NAD(P)-binding Rossmann-like Domain"/>
    <property type="match status" value="1"/>
</dbReference>
<evidence type="ECO:0000256" key="15">
    <source>
        <dbReference type="SAM" id="MobiDB-lite"/>
    </source>
</evidence>
<comment type="similarity">
    <text evidence="2 14">Belongs to the short-chain dehydrogenases/reductases (SDR) family.</text>
</comment>
<dbReference type="NCBIfam" id="NF009466">
    <property type="entry name" value="PRK12826.1-2"/>
    <property type="match status" value="1"/>
</dbReference>
<sequence length="664" mass="71011">MMEGRGGCCIAPYAAGVYDMSKVDRIMLRYRPIAPKPAAGGSVSGGSSPENSEANASSGRGKRKYVKQRGKKGSNKGCRKYRNKRRKSSADETDPGQNSSSTGGSVSGGDPAVTLPLLPETPDRRDSPARGSPNERQTIWLNFGNNDNSSSRTINDNQERFDAGRVSSGLDRTVVTTPRPTRLVGSIVTVESVADTWVDAYGLGWKDEERMRSLEEDTCPGFVSDSYNRVGWTNGAYREMVGGEVVVWLVMKESVPITYPAFTCKVKVQYTCGKERCSVVVPCDAWKMDGGGFAWRLDVKAALSLGRFSAAASSMASSAATIAFSSVKIPEKLATSCLPIARQITHLRSPFRPNPALQCRWSSSSGIRAQIGAVEQAGVGIGQNVEAPVVVVTGASRGIGKAIALTLGKAGCKVLVNYARSSKEAEAVSKEIEDCGGQALTFGGDVSKEADVESMVKTAVDQWGTIDVLINNAGITRDGLLMRMKKSQWQEVVDLNLTGAAAKIMMKKKKGRIINIASVVGLVGNAGQANYSAAKAGVIGFTKSVAKEYASRNLNVNAVAPGFIASDMTTKLGEDIEKKILETIPLRRYGQPEEVAGLVEFLALNPAAAYITGQVFTIDGGMVMNVRAEVPFEIAESVERCSLLGSSRYRQLAILTKFLETAML</sequence>
<dbReference type="PANTHER" id="PTHR42879:SF2">
    <property type="entry name" value="3-OXOACYL-[ACYL-CARRIER-PROTEIN] REDUCTASE FABG"/>
    <property type="match status" value="1"/>
</dbReference>
<dbReference type="InterPro" id="IPR002347">
    <property type="entry name" value="SDR_fam"/>
</dbReference>
<comment type="caution">
    <text evidence="17">The sequence shown here is derived from an EMBL/GenBank/DDBJ whole genome shotgun (WGS) entry which is preliminary data.</text>
</comment>
<proteinExistence type="inferred from homology"/>
<feature type="domain" description="Ketoreductase" evidence="16">
    <location>
        <begin position="388"/>
        <end position="567"/>
    </location>
</feature>
<evidence type="ECO:0000256" key="12">
    <source>
        <dbReference type="PIRSR" id="PIRSR611284-1"/>
    </source>
</evidence>
<reference evidence="17 18" key="1">
    <citation type="journal article" date="2019" name="Genome Biol. Evol.">
        <title>The Rhododendron genome and chromosomal organization provide insight into shared whole-genome duplications across the heath family (Ericaceae).</title>
        <authorList>
            <person name="Soza V.L."/>
            <person name="Lindsley D."/>
            <person name="Waalkes A."/>
            <person name="Ramage E."/>
            <person name="Patwardhan R.P."/>
            <person name="Burton J.N."/>
            <person name="Adey A."/>
            <person name="Kumar A."/>
            <person name="Qiu R."/>
            <person name="Shendure J."/>
            <person name="Hall B."/>
        </authorList>
    </citation>
    <scope>NUCLEOTIDE SEQUENCE [LARGE SCALE GENOMIC DNA]</scope>
    <source>
        <strain evidence="17">RSF 1966-606</strain>
    </source>
</reference>
<evidence type="ECO:0000259" key="16">
    <source>
        <dbReference type="SMART" id="SM00822"/>
    </source>
</evidence>
<keyword evidence="7 14" id="KW-0276">Fatty acid metabolism</keyword>
<evidence type="ECO:0000256" key="13">
    <source>
        <dbReference type="PIRSR" id="PIRSR611284-2"/>
    </source>
</evidence>
<evidence type="ECO:0000256" key="2">
    <source>
        <dbReference type="ARBA" id="ARBA00006484"/>
    </source>
</evidence>
<dbReference type="FunFam" id="3.40.50.720:FF:000194">
    <property type="entry name" value="3-oxoacyl-[acyl-carrier-protein] reductase, chloroplastic"/>
    <property type="match status" value="1"/>
</dbReference>
<dbReference type="CDD" id="cd05333">
    <property type="entry name" value="BKR_SDR_c"/>
    <property type="match status" value="1"/>
</dbReference>
<feature type="compositionally biased region" description="Polar residues" evidence="15">
    <location>
        <begin position="134"/>
        <end position="155"/>
    </location>
</feature>
<dbReference type="InterPro" id="IPR050259">
    <property type="entry name" value="SDR"/>
</dbReference>
<gene>
    <name evidence="17" type="ORF">C3L33_14439</name>
</gene>
<comment type="pathway">
    <text evidence="1 14">Lipid metabolism; fatty acid biosynthesis.</text>
</comment>
<protein>
    <recommendedName>
        <fullName evidence="3 14">3-oxoacyl-[acyl-carrier-protein] reductase</fullName>
        <ecNumber evidence="3 14">1.1.1.100</ecNumber>
    </recommendedName>
</protein>
<evidence type="ECO:0000256" key="3">
    <source>
        <dbReference type="ARBA" id="ARBA00012948"/>
    </source>
</evidence>
<keyword evidence="13 14" id="KW-0521">NADP</keyword>
<dbReference type="SUPFAM" id="SSF51735">
    <property type="entry name" value="NAD(P)-binding Rossmann-fold domains"/>
    <property type="match status" value="1"/>
</dbReference>
<evidence type="ECO:0000256" key="4">
    <source>
        <dbReference type="ARBA" id="ARBA00022516"/>
    </source>
</evidence>
<feature type="non-terminal residue" evidence="17">
    <location>
        <position position="1"/>
    </location>
</feature>
<dbReference type="PRINTS" id="PR00081">
    <property type="entry name" value="GDHRDH"/>
</dbReference>
<keyword evidence="6" id="KW-0934">Plastid</keyword>
<keyword evidence="10 14" id="KW-0275">Fatty acid biosynthesis</keyword>
<keyword evidence="18" id="KW-1185">Reference proteome</keyword>
<evidence type="ECO:0000256" key="11">
    <source>
        <dbReference type="ARBA" id="ARBA00048508"/>
    </source>
</evidence>
<keyword evidence="9 14" id="KW-0443">Lipid metabolism</keyword>
<evidence type="ECO:0000256" key="6">
    <source>
        <dbReference type="ARBA" id="ARBA00022640"/>
    </source>
</evidence>
<dbReference type="InterPro" id="IPR057326">
    <property type="entry name" value="KR_dom"/>
</dbReference>
<comment type="subcellular location">
    <subcellularLocation>
        <location evidence="14">Plastid</location>
        <location evidence="14">Chloroplast</location>
    </subcellularLocation>
    <subcellularLocation>
        <location evidence="14">Plastid</location>
    </subcellularLocation>
    <text evidence="14">And non-photosynthetic plastids.</text>
</comment>
<evidence type="ECO:0000313" key="18">
    <source>
        <dbReference type="Proteomes" id="UP000428333"/>
    </source>
</evidence>
<evidence type="ECO:0000256" key="14">
    <source>
        <dbReference type="RuleBase" id="RU366074"/>
    </source>
</evidence>
<dbReference type="Proteomes" id="UP000428333">
    <property type="component" value="Linkage Group LG08"/>
</dbReference>
<dbReference type="EMBL" id="QEFC01002163">
    <property type="protein sequence ID" value="KAE9453674.1"/>
    <property type="molecule type" value="Genomic_DNA"/>
</dbReference>
<dbReference type="Pfam" id="PF25821">
    <property type="entry name" value="DUF7950"/>
    <property type="match status" value="1"/>
</dbReference>
<evidence type="ECO:0000256" key="10">
    <source>
        <dbReference type="ARBA" id="ARBA00023160"/>
    </source>
</evidence>
<feature type="active site" description="Proton acceptor" evidence="12">
    <location>
        <position position="531"/>
    </location>
</feature>
<keyword evidence="8 14" id="KW-0560">Oxidoreductase</keyword>
<dbReference type="AlphaFoldDB" id="A0A6A4LB10"/>
<dbReference type="NCBIfam" id="TIGR01830">
    <property type="entry name" value="3oxo_ACP_reduc"/>
    <property type="match status" value="1"/>
</dbReference>
<keyword evidence="5" id="KW-0150">Chloroplast</keyword>
<dbReference type="GO" id="GO:0009507">
    <property type="term" value="C:chloroplast"/>
    <property type="evidence" value="ECO:0007669"/>
    <property type="project" value="UniProtKB-SubCell"/>
</dbReference>
<dbReference type="Pfam" id="PF00106">
    <property type="entry name" value="adh_short"/>
    <property type="match status" value="1"/>
</dbReference>
<dbReference type="GO" id="GO:0004316">
    <property type="term" value="F:3-oxoacyl-[acyl-carrier-protein] reductase (NADPH) activity"/>
    <property type="evidence" value="ECO:0007669"/>
    <property type="project" value="UniProtKB-UniRule"/>
</dbReference>
<evidence type="ECO:0000256" key="5">
    <source>
        <dbReference type="ARBA" id="ARBA00022528"/>
    </source>
</evidence>